<dbReference type="InterPro" id="IPR004649">
    <property type="entry name" value="RNase_H2_suA"/>
</dbReference>
<evidence type="ECO:0000256" key="12">
    <source>
        <dbReference type="ARBA" id="ARBA00022801"/>
    </source>
</evidence>
<evidence type="ECO:0000256" key="10">
    <source>
        <dbReference type="ARBA" id="ARBA00022723"/>
    </source>
</evidence>
<comment type="cofactor">
    <cofactor evidence="2">
        <name>Mg(2+)</name>
        <dbReference type="ChEBI" id="CHEBI:18420"/>
    </cofactor>
</comment>
<dbReference type="SUPFAM" id="SSF53098">
    <property type="entry name" value="Ribonuclease H-like"/>
    <property type="match status" value="1"/>
</dbReference>
<accession>A0A7J3T986</accession>
<comment type="function">
    <text evidence="3 13 15">Endonuclease that specifically degrades the RNA of RNA-DNA hybrids.</text>
</comment>
<evidence type="ECO:0000256" key="15">
    <source>
        <dbReference type="RuleBase" id="RU003515"/>
    </source>
</evidence>
<evidence type="ECO:0000259" key="16">
    <source>
        <dbReference type="PROSITE" id="PS51975"/>
    </source>
</evidence>
<dbReference type="GO" id="GO:0030145">
    <property type="term" value="F:manganese ion binding"/>
    <property type="evidence" value="ECO:0007669"/>
    <property type="project" value="UniProtKB-UniRule"/>
</dbReference>
<reference evidence="17" key="1">
    <citation type="journal article" date="2020" name="mSystems">
        <title>Genome- and Community-Level Interaction Insights into Carbon Utilization and Element Cycling Functions of Hydrothermarchaeota in Hydrothermal Sediment.</title>
        <authorList>
            <person name="Zhou Z."/>
            <person name="Liu Y."/>
            <person name="Xu W."/>
            <person name="Pan J."/>
            <person name="Luo Z.H."/>
            <person name="Li M."/>
        </authorList>
    </citation>
    <scope>NUCLEOTIDE SEQUENCE [LARGE SCALE GENOMIC DNA]</scope>
    <source>
        <strain evidence="17">HyVt-85</strain>
    </source>
</reference>
<name>A0A7J3T986_9ARCH</name>
<feature type="binding site" evidence="13 14">
    <location>
        <position position="7"/>
    </location>
    <ligand>
        <name>a divalent metal cation</name>
        <dbReference type="ChEBI" id="CHEBI:60240"/>
    </ligand>
</feature>
<evidence type="ECO:0000256" key="1">
    <source>
        <dbReference type="ARBA" id="ARBA00000077"/>
    </source>
</evidence>
<keyword evidence="11 13" id="KW-0255">Endonuclease</keyword>
<dbReference type="PANTHER" id="PTHR10954:SF23">
    <property type="entry name" value="RIBONUCLEASE"/>
    <property type="match status" value="1"/>
</dbReference>
<dbReference type="Proteomes" id="UP000886130">
    <property type="component" value="Unassembled WGS sequence"/>
</dbReference>
<dbReference type="GO" id="GO:0006298">
    <property type="term" value="P:mismatch repair"/>
    <property type="evidence" value="ECO:0007669"/>
    <property type="project" value="TreeGrafter"/>
</dbReference>
<dbReference type="Gene3D" id="3.30.420.10">
    <property type="entry name" value="Ribonuclease H-like superfamily/Ribonuclease H"/>
    <property type="match status" value="1"/>
</dbReference>
<evidence type="ECO:0000256" key="11">
    <source>
        <dbReference type="ARBA" id="ARBA00022759"/>
    </source>
</evidence>
<dbReference type="InterPro" id="IPR020787">
    <property type="entry name" value="RNase_HII_arc"/>
</dbReference>
<comment type="similarity">
    <text evidence="5 13 15">Belongs to the RNase HII family.</text>
</comment>
<evidence type="ECO:0000256" key="4">
    <source>
        <dbReference type="ARBA" id="ARBA00004496"/>
    </source>
</evidence>
<dbReference type="NCBIfam" id="TIGR00729">
    <property type="entry name" value="ribonuclease HII"/>
    <property type="match status" value="1"/>
</dbReference>
<evidence type="ECO:0000256" key="2">
    <source>
        <dbReference type="ARBA" id="ARBA00001946"/>
    </source>
</evidence>
<protein>
    <recommendedName>
        <fullName evidence="7 13">Ribonuclease HII</fullName>
        <shortName evidence="13">RNase HII</shortName>
        <ecNumber evidence="6 13">3.1.26.4</ecNumber>
    </recommendedName>
</protein>
<dbReference type="Gene3D" id="1.10.10.460">
    <property type="entry name" value="Ribonuclease hii. Domain 2"/>
    <property type="match status" value="1"/>
</dbReference>
<comment type="subcellular location">
    <subcellularLocation>
        <location evidence="4 13">Cytoplasm</location>
    </subcellularLocation>
</comment>
<dbReference type="InterPro" id="IPR012337">
    <property type="entry name" value="RNaseH-like_sf"/>
</dbReference>
<dbReference type="AlphaFoldDB" id="A0A7J3T986"/>
<dbReference type="FunFam" id="1.10.10.460:FF:000001">
    <property type="entry name" value="Ribonuclease"/>
    <property type="match status" value="1"/>
</dbReference>
<evidence type="ECO:0000256" key="8">
    <source>
        <dbReference type="ARBA" id="ARBA00022490"/>
    </source>
</evidence>
<proteinExistence type="inferred from homology"/>
<evidence type="ECO:0000256" key="9">
    <source>
        <dbReference type="ARBA" id="ARBA00022722"/>
    </source>
</evidence>
<dbReference type="GO" id="GO:0043137">
    <property type="term" value="P:DNA replication, removal of RNA primer"/>
    <property type="evidence" value="ECO:0007669"/>
    <property type="project" value="TreeGrafter"/>
</dbReference>
<keyword evidence="13" id="KW-0464">Manganese</keyword>
<sequence>MGCGVDEAGRGPVIGPLVIVGVCADREKLIQLGVKDSKKLSKRRREALEKEIKKIAERVVVKIIEPEEIDRLRREITLNEIEVMGFAEVINELNCMVVYVDAADVDASRFARNIQKYLQKEVKIISEHKADEIYPEVSAASIIAKVERDRRIEEIIREIGDFGSGYPSDPRTSKFLENYYKEHGEFPPHTRHSWKNARRIKAKAKQKSIEEF</sequence>
<comment type="caution">
    <text evidence="17">The sequence shown here is derived from an EMBL/GenBank/DDBJ whole genome shotgun (WGS) entry which is preliminary data.</text>
</comment>
<evidence type="ECO:0000256" key="14">
    <source>
        <dbReference type="PROSITE-ProRule" id="PRU01319"/>
    </source>
</evidence>
<comment type="cofactor">
    <cofactor evidence="13 14">
        <name>Mn(2+)</name>
        <dbReference type="ChEBI" id="CHEBI:29035"/>
    </cofactor>
    <cofactor evidence="13 14">
        <name>Mg(2+)</name>
        <dbReference type="ChEBI" id="CHEBI:18420"/>
    </cofactor>
    <text evidence="13 14">Manganese or magnesium. Binds 1 divalent metal ion per monomer in the absence of substrate. May bind a second metal ion after substrate binding.</text>
</comment>
<keyword evidence="10 13" id="KW-0479">Metal-binding</keyword>
<evidence type="ECO:0000313" key="17">
    <source>
        <dbReference type="EMBL" id="HHE75789.1"/>
    </source>
</evidence>
<gene>
    <name evidence="13" type="primary">rnhB</name>
    <name evidence="17" type="ORF">ENL31_01510</name>
</gene>
<evidence type="ECO:0000256" key="6">
    <source>
        <dbReference type="ARBA" id="ARBA00012180"/>
    </source>
</evidence>
<evidence type="ECO:0000256" key="5">
    <source>
        <dbReference type="ARBA" id="ARBA00007383"/>
    </source>
</evidence>
<dbReference type="Pfam" id="PF01351">
    <property type="entry name" value="RNase_HII"/>
    <property type="match status" value="1"/>
</dbReference>
<dbReference type="HAMAP" id="MF_00052_A">
    <property type="entry name" value="RNase_HII_A"/>
    <property type="match status" value="1"/>
</dbReference>
<dbReference type="GO" id="GO:0004523">
    <property type="term" value="F:RNA-DNA hybrid ribonuclease activity"/>
    <property type="evidence" value="ECO:0007669"/>
    <property type="project" value="UniProtKB-UniRule"/>
</dbReference>
<dbReference type="InterPro" id="IPR024567">
    <property type="entry name" value="RNase_HII/HIII_dom"/>
</dbReference>
<feature type="binding site" evidence="13 14">
    <location>
        <position position="101"/>
    </location>
    <ligand>
        <name>a divalent metal cation</name>
        <dbReference type="ChEBI" id="CHEBI:60240"/>
    </ligand>
</feature>
<keyword evidence="12 13" id="KW-0378">Hydrolase</keyword>
<dbReference type="PROSITE" id="PS51975">
    <property type="entry name" value="RNASE_H_2"/>
    <property type="match status" value="1"/>
</dbReference>
<dbReference type="CDD" id="cd07180">
    <property type="entry name" value="RNase_HII_archaea_like"/>
    <property type="match status" value="1"/>
</dbReference>
<feature type="domain" description="RNase H type-2" evidence="16">
    <location>
        <begin position="1"/>
        <end position="206"/>
    </location>
</feature>
<evidence type="ECO:0000256" key="7">
    <source>
        <dbReference type="ARBA" id="ARBA00019179"/>
    </source>
</evidence>
<evidence type="ECO:0000256" key="3">
    <source>
        <dbReference type="ARBA" id="ARBA00004065"/>
    </source>
</evidence>
<dbReference type="EMBL" id="DRTM01000109">
    <property type="protein sequence ID" value="HHE75789.1"/>
    <property type="molecule type" value="Genomic_DNA"/>
</dbReference>
<dbReference type="GO" id="GO:0005737">
    <property type="term" value="C:cytoplasm"/>
    <property type="evidence" value="ECO:0007669"/>
    <property type="project" value="UniProtKB-SubCell"/>
</dbReference>
<organism evidence="17">
    <name type="scientific">Candidatus Aciduliprofundum boonei</name>
    <dbReference type="NCBI Taxonomy" id="379547"/>
    <lineage>
        <taxon>Archaea</taxon>
        <taxon>Methanobacteriati</taxon>
        <taxon>Thermoplasmatota</taxon>
        <taxon>DHVE2 group</taxon>
        <taxon>Candidatus Aciduliprofundum</taxon>
    </lineage>
</organism>
<dbReference type="InterPro" id="IPR036397">
    <property type="entry name" value="RNaseH_sf"/>
</dbReference>
<keyword evidence="8 13" id="KW-0963">Cytoplasm</keyword>
<feature type="binding site" evidence="13 14">
    <location>
        <position position="6"/>
    </location>
    <ligand>
        <name>a divalent metal cation</name>
        <dbReference type="ChEBI" id="CHEBI:60240"/>
    </ligand>
</feature>
<dbReference type="InterPro" id="IPR001352">
    <property type="entry name" value="RNase_HII/HIII"/>
</dbReference>
<dbReference type="GO" id="GO:0032299">
    <property type="term" value="C:ribonuclease H2 complex"/>
    <property type="evidence" value="ECO:0007669"/>
    <property type="project" value="TreeGrafter"/>
</dbReference>
<comment type="catalytic activity">
    <reaction evidence="1 13 14 15">
        <text>Endonucleolytic cleavage to 5'-phosphomonoester.</text>
        <dbReference type="EC" id="3.1.26.4"/>
    </reaction>
</comment>
<dbReference type="GO" id="GO:0003723">
    <property type="term" value="F:RNA binding"/>
    <property type="evidence" value="ECO:0007669"/>
    <property type="project" value="UniProtKB-UniRule"/>
</dbReference>
<keyword evidence="9 13" id="KW-0540">Nuclease</keyword>
<dbReference type="InterPro" id="IPR023160">
    <property type="entry name" value="RNase_HII_hlx-loop-hlx_cap_dom"/>
</dbReference>
<evidence type="ECO:0000256" key="13">
    <source>
        <dbReference type="HAMAP-Rule" id="MF_00052"/>
    </source>
</evidence>
<dbReference type="EC" id="3.1.26.4" evidence="6 13"/>
<dbReference type="PANTHER" id="PTHR10954">
    <property type="entry name" value="RIBONUCLEASE H2 SUBUNIT A"/>
    <property type="match status" value="1"/>
</dbReference>